<sequence length="96" mass="10876">SRMLGRAPTKQPTRPKQNPNRNSIKEDRSWATKRWFITKLKQLLSNENVAGHSFRAGETTELVTHDTSAATLQRSQQFSPKYTPTDPGHNLGTTWA</sequence>
<proteinExistence type="predicted"/>
<accession>A0ACA9RS47</accession>
<protein>
    <submittedName>
        <fullName evidence="1">6427_t:CDS:1</fullName>
    </submittedName>
</protein>
<evidence type="ECO:0000313" key="2">
    <source>
        <dbReference type="Proteomes" id="UP000789920"/>
    </source>
</evidence>
<evidence type="ECO:0000313" key="1">
    <source>
        <dbReference type="EMBL" id="CAG8805095.1"/>
    </source>
</evidence>
<reference evidence="1" key="1">
    <citation type="submission" date="2021-06" db="EMBL/GenBank/DDBJ databases">
        <authorList>
            <person name="Kallberg Y."/>
            <person name="Tangrot J."/>
            <person name="Rosling A."/>
        </authorList>
    </citation>
    <scope>NUCLEOTIDE SEQUENCE</scope>
    <source>
        <strain evidence="1">MA461A</strain>
    </source>
</reference>
<organism evidence="1 2">
    <name type="scientific">Racocetra persica</name>
    <dbReference type="NCBI Taxonomy" id="160502"/>
    <lineage>
        <taxon>Eukaryota</taxon>
        <taxon>Fungi</taxon>
        <taxon>Fungi incertae sedis</taxon>
        <taxon>Mucoromycota</taxon>
        <taxon>Glomeromycotina</taxon>
        <taxon>Glomeromycetes</taxon>
        <taxon>Diversisporales</taxon>
        <taxon>Gigasporaceae</taxon>
        <taxon>Racocetra</taxon>
    </lineage>
</organism>
<feature type="non-terminal residue" evidence="1">
    <location>
        <position position="96"/>
    </location>
</feature>
<keyword evidence="2" id="KW-1185">Reference proteome</keyword>
<feature type="non-terminal residue" evidence="1">
    <location>
        <position position="1"/>
    </location>
</feature>
<dbReference type="EMBL" id="CAJVQC010065028">
    <property type="protein sequence ID" value="CAG8805095.1"/>
    <property type="molecule type" value="Genomic_DNA"/>
</dbReference>
<comment type="caution">
    <text evidence="1">The sequence shown here is derived from an EMBL/GenBank/DDBJ whole genome shotgun (WGS) entry which is preliminary data.</text>
</comment>
<dbReference type="Proteomes" id="UP000789920">
    <property type="component" value="Unassembled WGS sequence"/>
</dbReference>
<name>A0ACA9RS47_9GLOM</name>
<gene>
    <name evidence="1" type="ORF">RPERSI_LOCUS21858</name>
</gene>